<dbReference type="InParanoid" id="E3MQ56"/>
<reference evidence="3" key="1">
    <citation type="submission" date="2007-07" db="EMBL/GenBank/DDBJ databases">
        <title>PCAP assembly of the Caenorhabditis remanei genome.</title>
        <authorList>
            <consortium name="The Caenorhabditis remanei Sequencing Consortium"/>
            <person name="Wilson R.K."/>
        </authorList>
    </citation>
    <scope>NUCLEOTIDE SEQUENCE [LARGE SCALE GENOMIC DNA]</scope>
    <source>
        <strain evidence="3">PB4641</strain>
    </source>
</reference>
<dbReference type="InterPro" id="IPR012885">
    <property type="entry name" value="F-box_Sdz-33"/>
</dbReference>
<keyword evidence="4" id="KW-1185">Reference proteome</keyword>
<accession>E3MQ56</accession>
<evidence type="ECO:0000256" key="1">
    <source>
        <dbReference type="SAM" id="SignalP"/>
    </source>
</evidence>
<dbReference type="Proteomes" id="UP000008281">
    <property type="component" value="Unassembled WGS sequence"/>
</dbReference>
<dbReference type="OrthoDB" id="5842403at2759"/>
<feature type="signal peptide" evidence="1">
    <location>
        <begin position="1"/>
        <end position="19"/>
    </location>
</feature>
<dbReference type="Pfam" id="PF07735">
    <property type="entry name" value="FBA_2"/>
    <property type="match status" value="1"/>
</dbReference>
<sequence length="325" mass="38417">MELLSLFLLLPMVQSTVHCMRINFAMTSLKIKYFIKCFLKTSRNSQYVLQLNTSKEPTVSIKGSEVYFEFITTTNEAKHEKREFEDFRGIEKFEKLWMYSENVLDEWMHLVKTVIEIFKFIDHIFHFKIDEFPTRNKEIADFIKTRIPVIEYCEFHGKAETDVDVEYFLNHINVTKFVGIRANLSNSFTLPRSNSLQDFSVNPGNWVTFDQFLHLKTCRLFIHGSPITNRELNQFLILWMTSQCHQNLIFLSININDPQYFDTICYLPFEMIDRNVERIGRLSNNNTVSIPGGIDIKRNDGMTGTIHFERRLDKIFLNMVVSRIE</sequence>
<organism evidence="4">
    <name type="scientific">Caenorhabditis remanei</name>
    <name type="common">Caenorhabditis vulgaris</name>
    <dbReference type="NCBI Taxonomy" id="31234"/>
    <lineage>
        <taxon>Eukaryota</taxon>
        <taxon>Metazoa</taxon>
        <taxon>Ecdysozoa</taxon>
        <taxon>Nematoda</taxon>
        <taxon>Chromadorea</taxon>
        <taxon>Rhabditida</taxon>
        <taxon>Rhabditina</taxon>
        <taxon>Rhabditomorpha</taxon>
        <taxon>Rhabditoidea</taxon>
        <taxon>Rhabditidae</taxon>
        <taxon>Peloderinae</taxon>
        <taxon>Caenorhabditis</taxon>
    </lineage>
</organism>
<feature type="chain" id="PRO_5003175372" description="Sdz-33 F-box domain-containing protein" evidence="1">
    <location>
        <begin position="20"/>
        <end position="325"/>
    </location>
</feature>
<feature type="domain" description="Sdz-33 F-box" evidence="2">
    <location>
        <begin position="196"/>
        <end position="253"/>
    </location>
</feature>
<dbReference type="eggNOG" id="ENOG502TJQU">
    <property type="taxonomic scope" value="Eukaryota"/>
</dbReference>
<evidence type="ECO:0000259" key="2">
    <source>
        <dbReference type="Pfam" id="PF07735"/>
    </source>
</evidence>
<keyword evidence="1" id="KW-0732">Signal</keyword>
<protein>
    <recommendedName>
        <fullName evidence="2">Sdz-33 F-box domain-containing protein</fullName>
    </recommendedName>
</protein>
<dbReference type="AlphaFoldDB" id="E3MQ56"/>
<dbReference type="FunCoup" id="E3MQ56">
    <property type="interactions" value="975"/>
</dbReference>
<proteinExistence type="predicted"/>
<dbReference type="HOGENOM" id="CLU_028840_3_1_1"/>
<name>E3MQ56_CAERE</name>
<evidence type="ECO:0000313" key="4">
    <source>
        <dbReference type="Proteomes" id="UP000008281"/>
    </source>
</evidence>
<gene>
    <name evidence="3" type="ORF">CRE_11243</name>
</gene>
<dbReference type="EMBL" id="DS268465">
    <property type="protein sequence ID" value="EFP06906.1"/>
    <property type="molecule type" value="Genomic_DNA"/>
</dbReference>
<dbReference type="PANTHER" id="PTHR21503:SF8">
    <property type="entry name" value="F-BOX ASSOCIATED DOMAIN-CONTAINING PROTEIN-RELATED"/>
    <property type="match status" value="1"/>
</dbReference>
<dbReference type="PANTHER" id="PTHR21503">
    <property type="entry name" value="F-BOX-CONTAINING HYPOTHETICAL PROTEIN C.ELEGANS"/>
    <property type="match status" value="1"/>
</dbReference>
<evidence type="ECO:0000313" key="3">
    <source>
        <dbReference type="EMBL" id="EFP06906.1"/>
    </source>
</evidence>